<dbReference type="Pfam" id="PF25597">
    <property type="entry name" value="SH3_retrovirus"/>
    <property type="match status" value="1"/>
</dbReference>
<feature type="domain" description="Retroviral polymerase SH3-like" evidence="1">
    <location>
        <begin position="120"/>
        <end position="176"/>
    </location>
</feature>
<gene>
    <name evidence="2" type="ORF">Tci_687162</name>
</gene>
<sequence>MRPFHKQTALQNRYLVNTAKVKSINTVYTAKGKSVTSVVGKQESNAVKSSAVLKEMYDKKNSVLFTETEYLILSPDFKLPDENQVLLKNRVLVTKPHNKTPYELLIGRPPIISFMRPFGCPVTILNTLDHLGKFDGKVDEGFLVGYSLNSKAFRVYNSRTKKVEENLHVNFLENKLNVAGSGSKIHSDVGQEGKTKVFDQEYILLPVLNTSSDVHSSNKEVESSPKDDVGKKLIVEPPCVEGGKINDLGCL</sequence>
<evidence type="ECO:0000313" key="2">
    <source>
        <dbReference type="EMBL" id="GFB15191.1"/>
    </source>
</evidence>
<dbReference type="InterPro" id="IPR057670">
    <property type="entry name" value="SH3_retrovirus"/>
</dbReference>
<reference evidence="2" key="1">
    <citation type="journal article" date="2019" name="Sci. Rep.">
        <title>Draft genome of Tanacetum cinerariifolium, the natural source of mosquito coil.</title>
        <authorList>
            <person name="Yamashiro T."/>
            <person name="Shiraishi A."/>
            <person name="Satake H."/>
            <person name="Nakayama K."/>
        </authorList>
    </citation>
    <scope>NUCLEOTIDE SEQUENCE</scope>
</reference>
<dbReference type="EMBL" id="BKCJ010563336">
    <property type="protein sequence ID" value="GFB15191.1"/>
    <property type="molecule type" value="Genomic_DNA"/>
</dbReference>
<name>A0A699KX23_TANCI</name>
<protein>
    <submittedName>
        <fullName evidence="2">Retrovirus-related Pol polyprotein from transposon TNT 1-94</fullName>
    </submittedName>
</protein>
<proteinExistence type="predicted"/>
<accession>A0A699KX23</accession>
<organism evidence="2">
    <name type="scientific">Tanacetum cinerariifolium</name>
    <name type="common">Dalmatian daisy</name>
    <name type="synonym">Chrysanthemum cinerariifolium</name>
    <dbReference type="NCBI Taxonomy" id="118510"/>
    <lineage>
        <taxon>Eukaryota</taxon>
        <taxon>Viridiplantae</taxon>
        <taxon>Streptophyta</taxon>
        <taxon>Embryophyta</taxon>
        <taxon>Tracheophyta</taxon>
        <taxon>Spermatophyta</taxon>
        <taxon>Magnoliopsida</taxon>
        <taxon>eudicotyledons</taxon>
        <taxon>Gunneridae</taxon>
        <taxon>Pentapetalae</taxon>
        <taxon>asterids</taxon>
        <taxon>campanulids</taxon>
        <taxon>Asterales</taxon>
        <taxon>Asteraceae</taxon>
        <taxon>Asteroideae</taxon>
        <taxon>Anthemideae</taxon>
        <taxon>Anthemidinae</taxon>
        <taxon>Tanacetum</taxon>
    </lineage>
</organism>
<evidence type="ECO:0000259" key="1">
    <source>
        <dbReference type="Pfam" id="PF25597"/>
    </source>
</evidence>
<feature type="non-terminal residue" evidence="2">
    <location>
        <position position="251"/>
    </location>
</feature>
<comment type="caution">
    <text evidence="2">The sequence shown here is derived from an EMBL/GenBank/DDBJ whole genome shotgun (WGS) entry which is preliminary data.</text>
</comment>
<dbReference type="AlphaFoldDB" id="A0A699KX23"/>